<gene>
    <name evidence="4 5" type="primary">purK</name>
    <name evidence="7" type="ORF">GCM10023352_15630</name>
</gene>
<keyword evidence="1 4" id="KW-0547">Nucleotide-binding</keyword>
<dbReference type="PANTHER" id="PTHR11609">
    <property type="entry name" value="PURINE BIOSYNTHESIS PROTEIN 6/7, PUR6/7"/>
    <property type="match status" value="1"/>
</dbReference>
<dbReference type="SUPFAM" id="SSF52440">
    <property type="entry name" value="PreATP-grasp domain"/>
    <property type="match status" value="1"/>
</dbReference>
<dbReference type="HAMAP" id="MF_01928">
    <property type="entry name" value="PurK"/>
    <property type="match status" value="1"/>
</dbReference>
<dbReference type="SUPFAM" id="SSF51246">
    <property type="entry name" value="Rudiment single hybrid motif"/>
    <property type="match status" value="1"/>
</dbReference>
<proteinExistence type="inferred from homology"/>
<evidence type="ECO:0000256" key="2">
    <source>
        <dbReference type="ARBA" id="ARBA00022755"/>
    </source>
</evidence>
<accession>A0ABP9BKI1</accession>
<comment type="function">
    <text evidence="4">Catalyzes the ATP-dependent conversion of 5-aminoimidazole ribonucleotide (AIR) and HCO(3)(-) to N5-carboxyaminoimidazole ribonucleotide (N5-CAIR).</text>
</comment>
<dbReference type="Gene3D" id="3.40.50.20">
    <property type="match status" value="1"/>
</dbReference>
<dbReference type="EC" id="6.3.4.18" evidence="4 5"/>
<feature type="binding site" evidence="4">
    <location>
        <position position="147"/>
    </location>
    <ligand>
        <name>ATP</name>
        <dbReference type="ChEBI" id="CHEBI:30616"/>
    </ligand>
</feature>
<keyword evidence="2 4" id="KW-0658">Purine biosynthesis</keyword>
<dbReference type="InterPro" id="IPR005875">
    <property type="entry name" value="PurK"/>
</dbReference>
<keyword evidence="8" id="KW-1185">Reference proteome</keyword>
<dbReference type="Pfam" id="PF02222">
    <property type="entry name" value="ATP-grasp"/>
    <property type="match status" value="1"/>
</dbReference>
<feature type="domain" description="ATP-grasp" evidence="6">
    <location>
        <begin position="111"/>
        <end position="308"/>
    </location>
</feature>
<dbReference type="NCBIfam" id="NF004680">
    <property type="entry name" value="PRK06019.1-6"/>
    <property type="match status" value="1"/>
</dbReference>
<dbReference type="InterPro" id="IPR040686">
    <property type="entry name" value="PurK_C"/>
</dbReference>
<comment type="caution">
    <text evidence="7">The sequence shown here is derived from an EMBL/GenBank/DDBJ whole genome shotgun (WGS) entry which is preliminary data.</text>
</comment>
<comment type="caution">
    <text evidence="4">Lacks conserved residue(s) required for the propagation of feature annotation.</text>
</comment>
<dbReference type="InterPro" id="IPR011054">
    <property type="entry name" value="Rudment_hybrid_motif"/>
</dbReference>
<reference evidence="8" key="1">
    <citation type="journal article" date="2019" name="Int. J. Syst. Evol. Microbiol.">
        <title>The Global Catalogue of Microorganisms (GCM) 10K type strain sequencing project: providing services to taxonomists for standard genome sequencing and annotation.</title>
        <authorList>
            <consortium name="The Broad Institute Genomics Platform"/>
            <consortium name="The Broad Institute Genome Sequencing Center for Infectious Disease"/>
            <person name="Wu L."/>
            <person name="Ma J."/>
        </authorList>
    </citation>
    <scope>NUCLEOTIDE SEQUENCE [LARGE SCALE GENOMIC DNA]</scope>
    <source>
        <strain evidence="8">JCM 18541</strain>
    </source>
</reference>
<feature type="binding site" evidence="4">
    <location>
        <position position="198"/>
    </location>
    <ligand>
        <name>ATP</name>
        <dbReference type="ChEBI" id="CHEBI:30616"/>
    </ligand>
</feature>
<comment type="similarity">
    <text evidence="4 5">Belongs to the PurK/PurT family.</text>
</comment>
<evidence type="ECO:0000256" key="4">
    <source>
        <dbReference type="HAMAP-Rule" id="MF_01928"/>
    </source>
</evidence>
<dbReference type="InterPro" id="IPR011761">
    <property type="entry name" value="ATP-grasp"/>
</dbReference>
<dbReference type="PANTHER" id="PTHR11609:SF5">
    <property type="entry name" value="PHOSPHORIBOSYLAMINOIMIDAZOLE CARBOXYLASE"/>
    <property type="match status" value="1"/>
</dbReference>
<comment type="catalytic activity">
    <reaction evidence="4 5">
        <text>5-amino-1-(5-phospho-beta-D-ribosyl)imidazole + hydrogencarbonate + ATP = 5-carboxyamino-1-(5-phospho-D-ribosyl)imidazole + ADP + phosphate + 2 H(+)</text>
        <dbReference type="Rhea" id="RHEA:19317"/>
        <dbReference type="ChEBI" id="CHEBI:15378"/>
        <dbReference type="ChEBI" id="CHEBI:17544"/>
        <dbReference type="ChEBI" id="CHEBI:30616"/>
        <dbReference type="ChEBI" id="CHEBI:43474"/>
        <dbReference type="ChEBI" id="CHEBI:58730"/>
        <dbReference type="ChEBI" id="CHEBI:137981"/>
        <dbReference type="ChEBI" id="CHEBI:456216"/>
        <dbReference type="EC" id="6.3.4.18"/>
    </reaction>
</comment>
<comment type="subunit">
    <text evidence="4 5">Homodimer.</text>
</comment>
<dbReference type="InterPro" id="IPR003135">
    <property type="entry name" value="ATP-grasp_carboxylate-amine"/>
</dbReference>
<evidence type="ECO:0000256" key="1">
    <source>
        <dbReference type="ARBA" id="ARBA00022741"/>
    </source>
</evidence>
<dbReference type="Gene3D" id="3.30.1490.20">
    <property type="entry name" value="ATP-grasp fold, A domain"/>
    <property type="match status" value="1"/>
</dbReference>
<evidence type="ECO:0000256" key="3">
    <source>
        <dbReference type="ARBA" id="ARBA00022840"/>
    </source>
</evidence>
<sequence>MTFPVTGPKIGVIGGGQLARMMAPAATELGLELQVLAESDDVCATRAVPYAPVGDYRDFDTLREFARGVDVLTFDHEHVPTDFLQRLIDDGVNVQPRPGALVHAQDKLEMRKAVDRLGLPNPTWAEVKTLNELLVFGEETGWPVVLKTPRGGYDGKGVLVLDDADQARHQAATWFDQLSERTDFSSLLVEEKVPFTRELSALVARRDSGEVRAWPVAESIQVNSVCDEVIAPAPGLSEDLMRAATAAAVQVATELDVTGVMAAELFEVPGSAAGFMVNEFAMRPHNSGHWTQDGSVTSQFEQHLRAVANLPLGDTSLKSDYALMKNFLGGENQDIFGVYPQVLGNDPAAKMHFYGKEPKPGRKIGHINMIGSNLPTMRQQATTAAHLLTHGA</sequence>
<dbReference type="EMBL" id="BAABKP010000002">
    <property type="protein sequence ID" value="GAA4796937.1"/>
    <property type="molecule type" value="Genomic_DNA"/>
</dbReference>
<feature type="binding site" evidence="4">
    <location>
        <position position="107"/>
    </location>
    <ligand>
        <name>ATP</name>
        <dbReference type="ChEBI" id="CHEBI:30616"/>
    </ligand>
</feature>
<evidence type="ECO:0000259" key="6">
    <source>
        <dbReference type="PROSITE" id="PS50975"/>
    </source>
</evidence>
<evidence type="ECO:0000256" key="5">
    <source>
        <dbReference type="RuleBase" id="RU361200"/>
    </source>
</evidence>
<comment type="pathway">
    <text evidence="4 5">Purine metabolism; IMP biosynthesis via de novo pathway; 5-amino-1-(5-phospho-D-ribosyl)imidazole-4-carboxylate from 5-amino-1-(5-phospho-D-ribosyl)imidazole (N5-CAIR route): step 1/2.</text>
</comment>
<dbReference type="Pfam" id="PF17769">
    <property type="entry name" value="PurK_C"/>
    <property type="match status" value="1"/>
</dbReference>
<evidence type="ECO:0000313" key="8">
    <source>
        <dbReference type="Proteomes" id="UP001500187"/>
    </source>
</evidence>
<dbReference type="SUPFAM" id="SSF56059">
    <property type="entry name" value="Glutathione synthetase ATP-binding domain-like"/>
    <property type="match status" value="1"/>
</dbReference>
<dbReference type="InterPro" id="IPR016185">
    <property type="entry name" value="PreATP-grasp_dom_sf"/>
</dbReference>
<protein>
    <recommendedName>
        <fullName evidence="4 5">N5-carboxyaminoimidazole ribonucleotide synthase</fullName>
        <shortName evidence="4 5">N5-CAIR synthase</shortName>
        <ecNumber evidence="4 5">6.3.4.18</ecNumber>
    </recommendedName>
    <alternativeName>
        <fullName evidence="4 5">5-(carboxyamino)imidazole ribonucleotide synthetase</fullName>
    </alternativeName>
</protein>
<dbReference type="Pfam" id="PF22660">
    <property type="entry name" value="RS_preATP-grasp-like"/>
    <property type="match status" value="1"/>
</dbReference>
<keyword evidence="4 5" id="KW-0436">Ligase</keyword>
<keyword evidence="3 4" id="KW-0067">ATP-binding</keyword>
<dbReference type="InterPro" id="IPR054350">
    <property type="entry name" value="PurT/PurK_preATP-grasp"/>
</dbReference>
<evidence type="ECO:0000313" key="7">
    <source>
        <dbReference type="EMBL" id="GAA4796937.1"/>
    </source>
</evidence>
<dbReference type="InterPro" id="IPR013815">
    <property type="entry name" value="ATP_grasp_subdomain_1"/>
</dbReference>
<feature type="binding site" evidence="4">
    <location>
        <begin position="190"/>
        <end position="193"/>
    </location>
    <ligand>
        <name>ATP</name>
        <dbReference type="ChEBI" id="CHEBI:30616"/>
    </ligand>
</feature>
<name>A0ABP9BKI1_9MICC</name>
<dbReference type="NCBIfam" id="TIGR01161">
    <property type="entry name" value="purK"/>
    <property type="match status" value="1"/>
</dbReference>
<dbReference type="PROSITE" id="PS50975">
    <property type="entry name" value="ATP_GRASP"/>
    <property type="match status" value="1"/>
</dbReference>
<feature type="binding site" evidence="4">
    <location>
        <begin position="278"/>
        <end position="279"/>
    </location>
    <ligand>
        <name>ATP</name>
        <dbReference type="ChEBI" id="CHEBI:30616"/>
    </ligand>
</feature>
<dbReference type="Gene3D" id="3.30.470.20">
    <property type="entry name" value="ATP-grasp fold, B domain"/>
    <property type="match status" value="1"/>
</dbReference>
<dbReference type="Proteomes" id="UP001500187">
    <property type="component" value="Unassembled WGS sequence"/>
</dbReference>
<dbReference type="NCBIfam" id="NF004679">
    <property type="entry name" value="PRK06019.1-5"/>
    <property type="match status" value="1"/>
</dbReference>
<organism evidence="7 8">
    <name type="scientific">Rothia endophytica</name>
    <dbReference type="NCBI Taxonomy" id="1324766"/>
    <lineage>
        <taxon>Bacteria</taxon>
        <taxon>Bacillati</taxon>
        <taxon>Actinomycetota</taxon>
        <taxon>Actinomycetes</taxon>
        <taxon>Micrococcales</taxon>
        <taxon>Micrococcaceae</taxon>
        <taxon>Rothia</taxon>
    </lineage>
</organism>
<comment type="function">
    <text evidence="5">Catalyzes the ATP-dependent conversion of 5-aminoimidazole ribonucleotide (AIR) and HCO(3)- to N5-carboxyaminoimidazole ribonucleotide (N5-CAIR).</text>
</comment>